<feature type="region of interest" description="Disordered" evidence="9">
    <location>
        <begin position="138"/>
        <end position="167"/>
    </location>
</feature>
<dbReference type="GO" id="GO:0032259">
    <property type="term" value="P:methylation"/>
    <property type="evidence" value="ECO:0007669"/>
    <property type="project" value="UniProtKB-KW"/>
</dbReference>
<sequence length="401" mass="45270">MSNDGAQADNYLSQIREVLQAASAHDLQALRRYTRDYSFPDCKVVDVQDPASGQSPLHAVIYSCASLTNGESLPSNSKEDTGSEAVRFLLEHGAIWNQLDNNNETPGCVAYRLGLESLYQLMVDAGVRAEMLLSRLDDYERLEDGDEEPEDGDEEPEDEQDLPAGPNDDIAVEAAEMGRPDVDSSTYLSSELSFSGRMLLDEQQNGVMMAWESDIMLKSANALLTRPDLRILNIGFGMGIVDTHIQNHPNKPSSHHIIEAHPEVLASLQSQGWQDKPGVVVHAGKWQDVLPQLITEGHVFDAIYFDTFAESYADFRDFFSEQVIGLLDQEGRWSFFNGMGADRQLSYDVYQKVVEYDLFEAGFDVEWESMALPKLDKEWEGVRRKYWNVDEYRLPVCRFMD</sequence>
<dbReference type="PANTHER" id="PTHR32379:SF1">
    <property type="entry name" value="GUANIDINOACETATE N-METHYLTRANSFERASE"/>
    <property type="match status" value="1"/>
</dbReference>
<feature type="compositionally biased region" description="Acidic residues" evidence="9">
    <location>
        <begin position="140"/>
        <end position="161"/>
    </location>
</feature>
<keyword evidence="7 8" id="KW-0539">Nucleus</keyword>
<accession>A0A0D1ZTR6</accession>
<dbReference type="FunFam" id="3.40.50.150:FF:000135">
    <property type="entry name" value="Arginine N-methyltransferase 2"/>
    <property type="match status" value="1"/>
</dbReference>
<evidence type="ECO:0000256" key="5">
    <source>
        <dbReference type="ARBA" id="ARBA00022679"/>
    </source>
</evidence>
<keyword evidence="12" id="KW-1185">Reference proteome</keyword>
<evidence type="ECO:0000313" key="12">
    <source>
        <dbReference type="Proteomes" id="UP000054302"/>
    </source>
</evidence>
<keyword evidence="4 8" id="KW-0489">Methyltransferase</keyword>
<dbReference type="SUPFAM" id="SSF53335">
    <property type="entry name" value="S-adenosyl-L-methionine-dependent methyltransferases"/>
    <property type="match status" value="1"/>
</dbReference>
<keyword evidence="5 8" id="KW-0808">Transferase</keyword>
<dbReference type="VEuPathDB" id="FungiDB:PV10_07529"/>
<evidence type="ECO:0000256" key="1">
    <source>
        <dbReference type="ARBA" id="ARBA00002207"/>
    </source>
</evidence>
<comment type="subunit">
    <text evidence="2 8">Monomer.</text>
</comment>
<dbReference type="Proteomes" id="UP000054302">
    <property type="component" value="Unassembled WGS sequence"/>
</dbReference>
<dbReference type="InterPro" id="IPR026480">
    <property type="entry name" value="RMT2_dom"/>
</dbReference>
<comment type="similarity">
    <text evidence="8">Belongs to the class I-like SAM-binding methyltransferase superfamily. RMT2 methyltransferase family.</text>
</comment>
<evidence type="ECO:0000313" key="11">
    <source>
        <dbReference type="EMBL" id="KIV90198.1"/>
    </source>
</evidence>
<dbReference type="Gene3D" id="1.25.40.20">
    <property type="entry name" value="Ankyrin repeat-containing domain"/>
    <property type="match status" value="1"/>
</dbReference>
<organism evidence="11 12">
    <name type="scientific">Exophiala mesophila</name>
    <name type="common">Black yeast-like fungus</name>
    <dbReference type="NCBI Taxonomy" id="212818"/>
    <lineage>
        <taxon>Eukaryota</taxon>
        <taxon>Fungi</taxon>
        <taxon>Dikarya</taxon>
        <taxon>Ascomycota</taxon>
        <taxon>Pezizomycotina</taxon>
        <taxon>Eurotiomycetes</taxon>
        <taxon>Chaetothyriomycetidae</taxon>
        <taxon>Chaetothyriales</taxon>
        <taxon>Herpotrichiellaceae</taxon>
        <taxon>Exophiala</taxon>
    </lineage>
</organism>
<dbReference type="InterPro" id="IPR029063">
    <property type="entry name" value="SAM-dependent_MTases_sf"/>
</dbReference>
<evidence type="ECO:0000256" key="9">
    <source>
        <dbReference type="SAM" id="MobiDB-lite"/>
    </source>
</evidence>
<dbReference type="PANTHER" id="PTHR32379">
    <property type="entry name" value="GUANIDINOACETATE N-METHYLTRANSFERASE"/>
    <property type="match status" value="1"/>
</dbReference>
<evidence type="ECO:0000256" key="6">
    <source>
        <dbReference type="ARBA" id="ARBA00022691"/>
    </source>
</evidence>
<dbReference type="OMA" id="YWVVDNY"/>
<dbReference type="GO" id="GO:0005634">
    <property type="term" value="C:nucleus"/>
    <property type="evidence" value="ECO:0007669"/>
    <property type="project" value="UniProtKB-SubCell"/>
</dbReference>
<keyword evidence="3 8" id="KW-0963">Cytoplasm</keyword>
<dbReference type="OrthoDB" id="19014at2759"/>
<evidence type="ECO:0000256" key="8">
    <source>
        <dbReference type="PIRNR" id="PIRNR038148"/>
    </source>
</evidence>
<evidence type="ECO:0000256" key="4">
    <source>
        <dbReference type="ARBA" id="ARBA00022603"/>
    </source>
</evidence>
<dbReference type="PIRSF" id="PIRSF038148">
    <property type="entry name" value="Arginine_N-mtfrase-2"/>
    <property type="match status" value="1"/>
</dbReference>
<dbReference type="GeneID" id="27325374"/>
<dbReference type="AlphaFoldDB" id="A0A0D1ZTR6"/>
<reference evidence="11 12" key="1">
    <citation type="submission" date="2015-01" db="EMBL/GenBank/DDBJ databases">
        <title>The Genome Sequence of Exophiala mesophila CBS40295.</title>
        <authorList>
            <consortium name="The Broad Institute Genomics Platform"/>
            <person name="Cuomo C."/>
            <person name="de Hoog S."/>
            <person name="Gorbushina A."/>
            <person name="Stielow B."/>
            <person name="Teixiera M."/>
            <person name="Abouelleil A."/>
            <person name="Chapman S.B."/>
            <person name="Priest M."/>
            <person name="Young S.K."/>
            <person name="Wortman J."/>
            <person name="Nusbaum C."/>
            <person name="Birren B."/>
        </authorList>
    </citation>
    <scope>NUCLEOTIDE SEQUENCE [LARGE SCALE GENOMIC DNA]</scope>
    <source>
        <strain evidence="11 12">CBS 40295</strain>
    </source>
</reference>
<evidence type="ECO:0000256" key="2">
    <source>
        <dbReference type="ARBA" id="ARBA00011245"/>
    </source>
</evidence>
<dbReference type="InterPro" id="IPR017408">
    <property type="entry name" value="Arginine_N-MeTrfase_2"/>
</dbReference>
<dbReference type="EMBL" id="KN847524">
    <property type="protein sequence ID" value="KIV90198.1"/>
    <property type="molecule type" value="Genomic_DNA"/>
</dbReference>
<keyword evidence="6" id="KW-0949">S-adenosyl-L-methionine</keyword>
<evidence type="ECO:0000256" key="3">
    <source>
        <dbReference type="ARBA" id="ARBA00022490"/>
    </source>
</evidence>
<dbReference type="Gene3D" id="3.40.50.150">
    <property type="entry name" value="Vaccinia Virus protein VP39"/>
    <property type="match status" value="1"/>
</dbReference>
<gene>
    <name evidence="11" type="ORF">PV10_07529</name>
</gene>
<dbReference type="SUPFAM" id="SSF48403">
    <property type="entry name" value="Ankyrin repeat"/>
    <property type="match status" value="1"/>
</dbReference>
<name>A0A0D1ZTR6_EXOME</name>
<evidence type="ECO:0000259" key="10">
    <source>
        <dbReference type="PROSITE" id="PS51559"/>
    </source>
</evidence>
<dbReference type="InterPro" id="IPR036770">
    <property type="entry name" value="Ankyrin_rpt-contain_sf"/>
</dbReference>
<dbReference type="GO" id="GO:0019702">
    <property type="term" value="F:protein arginine N5-methyltransferase activity"/>
    <property type="evidence" value="ECO:0007669"/>
    <property type="project" value="TreeGrafter"/>
</dbReference>
<dbReference type="PROSITE" id="PS51559">
    <property type="entry name" value="SAM_RMT2"/>
    <property type="match status" value="1"/>
</dbReference>
<protein>
    <recommendedName>
        <fullName evidence="8">Arginine N-methyltransferase 2</fullName>
        <ecNumber evidence="8">2.1.1.-</ecNumber>
    </recommendedName>
</protein>
<dbReference type="InterPro" id="IPR051038">
    <property type="entry name" value="RMT2/GAMT_Mtase"/>
</dbReference>
<dbReference type="STRING" id="212818.A0A0D1ZTR6"/>
<dbReference type="EC" id="2.1.1.-" evidence="8"/>
<evidence type="ECO:0000256" key="7">
    <source>
        <dbReference type="ARBA" id="ARBA00023242"/>
    </source>
</evidence>
<dbReference type="RefSeq" id="XP_016221772.1">
    <property type="nucleotide sequence ID" value="XM_016372440.1"/>
</dbReference>
<dbReference type="GO" id="GO:0005737">
    <property type="term" value="C:cytoplasm"/>
    <property type="evidence" value="ECO:0007669"/>
    <property type="project" value="UniProtKB-SubCell"/>
</dbReference>
<comment type="function">
    <text evidence="1 8">S-adenosyl-L-methionine-dependent protein-arginine N-methyltransferase that methylates the delta-nitrogen atom of arginine residues to form N5-methylarginine (type IV) in target proteins. Monomethylates ribosomal protein L12.</text>
</comment>
<comment type="subcellular location">
    <subcellularLocation>
        <location evidence="8">Cytoplasm</location>
    </subcellularLocation>
    <subcellularLocation>
        <location evidence="8">Nucleus</location>
    </subcellularLocation>
</comment>
<proteinExistence type="inferred from homology"/>
<dbReference type="HOGENOM" id="CLU_033831_0_0_1"/>
<feature type="domain" description="RMT2" evidence="10">
    <location>
        <begin position="177"/>
        <end position="401"/>
    </location>
</feature>